<dbReference type="PANTHER" id="PTHR43280">
    <property type="entry name" value="ARAC-FAMILY TRANSCRIPTIONAL REGULATOR"/>
    <property type="match status" value="1"/>
</dbReference>
<accession>A0A1L8R323</accession>
<dbReference type="InterPro" id="IPR011051">
    <property type="entry name" value="RmlC_Cupin_sf"/>
</dbReference>
<dbReference type="Proteomes" id="UP000182835">
    <property type="component" value="Unassembled WGS sequence"/>
</dbReference>
<dbReference type="EMBL" id="LHUG01000008">
    <property type="protein sequence ID" value="PAB00333.1"/>
    <property type="molecule type" value="Genomic_DNA"/>
</dbReference>
<comment type="caution">
    <text evidence="5">The sequence shown here is derived from an EMBL/GenBank/DDBJ whole genome shotgun (WGS) entry which is preliminary data.</text>
</comment>
<dbReference type="InterPro" id="IPR003313">
    <property type="entry name" value="AraC-bd"/>
</dbReference>
<keyword evidence="8" id="KW-1185">Reference proteome</keyword>
<organism evidence="5 7">
    <name type="scientific">Enterococcus canintestini</name>
    <dbReference type="NCBI Taxonomy" id="317010"/>
    <lineage>
        <taxon>Bacteria</taxon>
        <taxon>Bacillati</taxon>
        <taxon>Bacillota</taxon>
        <taxon>Bacilli</taxon>
        <taxon>Lactobacillales</taxon>
        <taxon>Enterococcaceae</taxon>
        <taxon>Enterococcus</taxon>
    </lineage>
</organism>
<evidence type="ECO:0000256" key="2">
    <source>
        <dbReference type="ARBA" id="ARBA00023125"/>
    </source>
</evidence>
<dbReference type="SUPFAM" id="SSF51182">
    <property type="entry name" value="RmlC-like cupins"/>
    <property type="match status" value="1"/>
</dbReference>
<dbReference type="InterPro" id="IPR009057">
    <property type="entry name" value="Homeodomain-like_sf"/>
</dbReference>
<dbReference type="Pfam" id="PF02311">
    <property type="entry name" value="AraC_binding"/>
    <property type="match status" value="1"/>
</dbReference>
<evidence type="ECO:0000259" key="4">
    <source>
        <dbReference type="PROSITE" id="PS01124"/>
    </source>
</evidence>
<dbReference type="Pfam" id="PF12833">
    <property type="entry name" value="HTH_18"/>
    <property type="match status" value="1"/>
</dbReference>
<proteinExistence type="predicted"/>
<dbReference type="InterPro" id="IPR018060">
    <property type="entry name" value="HTH_AraC"/>
</dbReference>
<evidence type="ECO:0000313" key="8">
    <source>
        <dbReference type="Proteomes" id="UP000216797"/>
    </source>
</evidence>
<dbReference type="PROSITE" id="PS00041">
    <property type="entry name" value="HTH_ARAC_FAMILY_1"/>
    <property type="match status" value="1"/>
</dbReference>
<dbReference type="SMART" id="SM00342">
    <property type="entry name" value="HTH_ARAC"/>
    <property type="match status" value="1"/>
</dbReference>
<dbReference type="Proteomes" id="UP000216797">
    <property type="component" value="Unassembled WGS sequence"/>
</dbReference>
<dbReference type="InterPro" id="IPR014710">
    <property type="entry name" value="RmlC-like_jellyroll"/>
</dbReference>
<keyword evidence="2" id="KW-0238">DNA-binding</keyword>
<dbReference type="AlphaFoldDB" id="A0A1L8R323"/>
<dbReference type="STRING" id="317010.RU96_GL001390"/>
<sequence length="286" mass="33371">MSLYLEIPELHSAFPFRTFINDGWEIVYPHWHKEIEVIYCLTGTVKLGAFGEIFELAEGEIFFFPSGEPHFFLASPDSQRIVFQFDLRFFYEQNNLVTTDRTLLQLFDEAPNYSRDWPTSAQKEINQLLRAIFNCHEEKNEGWQYGVTGLLTQFIYALYQLAPKDDVKQSKVKENLKSRETLELLDQIFEYVEANFDSPITLEAAARQVGFSETYFSRFFKQKVGLPFSQYLKEYRIEQAKFLLATEHSPMSEIAAKAGFANVKTFHHVFKKTVGCAPLQYQKQLK</sequence>
<keyword evidence="3" id="KW-0804">Transcription</keyword>
<feature type="domain" description="HTH araC/xylS-type" evidence="4">
    <location>
        <begin position="186"/>
        <end position="284"/>
    </location>
</feature>
<protein>
    <submittedName>
        <fullName evidence="6">Transcriptional regulator</fullName>
    </submittedName>
</protein>
<evidence type="ECO:0000313" key="6">
    <source>
        <dbReference type="EMBL" id="PAB00333.1"/>
    </source>
</evidence>
<dbReference type="PANTHER" id="PTHR43280:SF28">
    <property type="entry name" value="HTH-TYPE TRANSCRIPTIONAL ACTIVATOR RHAS"/>
    <property type="match status" value="1"/>
</dbReference>
<evidence type="ECO:0000313" key="5">
    <source>
        <dbReference type="EMBL" id="OJG14106.1"/>
    </source>
</evidence>
<name>A0A1L8R323_9ENTE</name>
<reference evidence="6 8" key="2">
    <citation type="submission" date="2015-08" db="EMBL/GenBank/DDBJ databases">
        <title>Enterococcus genome sequence.</title>
        <authorList>
            <person name="Acedo J.Z."/>
            <person name="Vederas J.C."/>
        </authorList>
    </citation>
    <scope>NUCLEOTIDE SEQUENCE [LARGE SCALE GENOMIC DNA]</scope>
    <source>
        <strain evidence="6 8">49</strain>
    </source>
</reference>
<dbReference type="InterPro" id="IPR018062">
    <property type="entry name" value="HTH_AraC-typ_CS"/>
</dbReference>
<reference evidence="5 7" key="1">
    <citation type="submission" date="2014-12" db="EMBL/GenBank/DDBJ databases">
        <title>Draft genome sequences of 29 type strains of Enterococci.</title>
        <authorList>
            <person name="Zhong Z."/>
            <person name="Sun Z."/>
            <person name="Liu W."/>
            <person name="Zhang W."/>
            <person name="Zhang H."/>
        </authorList>
    </citation>
    <scope>NUCLEOTIDE SEQUENCE [LARGE SCALE GENOMIC DNA]</scope>
    <source>
        <strain evidence="5 7">DSM 21207</strain>
    </source>
</reference>
<dbReference type="OrthoDB" id="9799319at2"/>
<dbReference type="SUPFAM" id="SSF46689">
    <property type="entry name" value="Homeodomain-like"/>
    <property type="match status" value="2"/>
</dbReference>
<dbReference type="Gene3D" id="1.10.10.60">
    <property type="entry name" value="Homeodomain-like"/>
    <property type="match status" value="2"/>
</dbReference>
<gene>
    <name evidence="6" type="ORF">AKL21_10135</name>
    <name evidence="5" type="ORF">RU96_GL001390</name>
</gene>
<dbReference type="GO" id="GO:0043565">
    <property type="term" value="F:sequence-specific DNA binding"/>
    <property type="evidence" value="ECO:0007669"/>
    <property type="project" value="InterPro"/>
</dbReference>
<dbReference type="RefSeq" id="WP_071865602.1">
    <property type="nucleotide sequence ID" value="NZ_JBHLVQ010000016.1"/>
</dbReference>
<dbReference type="PROSITE" id="PS01124">
    <property type="entry name" value="HTH_ARAC_FAMILY_2"/>
    <property type="match status" value="1"/>
</dbReference>
<keyword evidence="1" id="KW-0805">Transcription regulation</keyword>
<evidence type="ECO:0000256" key="1">
    <source>
        <dbReference type="ARBA" id="ARBA00023015"/>
    </source>
</evidence>
<dbReference type="GO" id="GO:0003700">
    <property type="term" value="F:DNA-binding transcription factor activity"/>
    <property type="evidence" value="ECO:0007669"/>
    <property type="project" value="InterPro"/>
</dbReference>
<evidence type="ECO:0000256" key="3">
    <source>
        <dbReference type="ARBA" id="ARBA00023163"/>
    </source>
</evidence>
<dbReference type="Gene3D" id="2.60.120.10">
    <property type="entry name" value="Jelly Rolls"/>
    <property type="match status" value="1"/>
</dbReference>
<evidence type="ECO:0000313" key="7">
    <source>
        <dbReference type="Proteomes" id="UP000182835"/>
    </source>
</evidence>
<dbReference type="EMBL" id="JXKG01000025">
    <property type="protein sequence ID" value="OJG14106.1"/>
    <property type="molecule type" value="Genomic_DNA"/>
</dbReference>